<dbReference type="InterPro" id="IPR043504">
    <property type="entry name" value="Peptidase_S1_PA_chymotrypsin"/>
</dbReference>
<evidence type="ECO:0000256" key="6">
    <source>
        <dbReference type="ARBA" id="ARBA00022807"/>
    </source>
</evidence>
<dbReference type="Pfam" id="PF00680">
    <property type="entry name" value="RdRP_1"/>
    <property type="match status" value="1"/>
</dbReference>
<dbReference type="GO" id="GO:0004197">
    <property type="term" value="F:cysteine-type endopeptidase activity"/>
    <property type="evidence" value="ECO:0007669"/>
    <property type="project" value="InterPro"/>
</dbReference>
<dbReference type="InterPro" id="IPR043502">
    <property type="entry name" value="DNA/RNA_pol_sf"/>
</dbReference>
<sequence length="1182" mass="135539">MAHLRYFSREFLEALEWSEANKQWQVPMTADEDIQREFTDFTNLCNTPPHECYPFTIQDEVESCRMTLKMALWKRGNDAWTKCRTYFENLWTLAKEKLGILKMFDTWPAKLAAACLALAGVIAVGSKIVKKCVCRLTTYMGYRCSKCGRWPEWKACENKAWIKEEWKKMYGPNIAYKEMTTTLEEEKHLFEALGELPPERPWVGTYDKLKAEMGPYSDVTKGAALHRVVPNQGPYPAGDVKGAALNRVVPHTRLDEVISNRLMNAMYRVRTGPLLTKLSVNALALGGRIVLVQQHFMDVARRIGEFEIFHSGDWLTIPFEEARVRAFPEKDCVAYDMPVTFHPHKDLTRHFISEVDLCKIKKTKGILLLRRAQDSFPSIHCVDVEAQDSVQYALDLDGQEEPYYVRNAWTYRALVGPGTCGSILCTQDPRVQGMILGLHCAGTEHGKGYAMLITREMLQGVVDKFRLGTPIPKAEAVFSKIIPDGHFGRIGQVERGVYQSAKTTIIPTDIQGMISEPVTAPSVLTAKDPRLVDKVNIVSKCIGKYGKTPRPFNDRHLKMIQEDWRSSTAMWNLPRKPQVLTELQAIYGIPDMDGYERLPLSTSPGYPWTLTRKPGESGKAYLFDADGIKDPQLMTTFQQRHRLAQCGERIESVWTCCLKDERRPLSKIKSGSTRQFVIPPVDFSLLTRMYTLDYVEAVRHNRAIHETKVGIDPQSLEWTELYHYLAQHSNLGFAGDFSSFDGTIPPQITRSFYDDVDWFYREYGEWKEEDSKVREVLCDESIHTVCLQGNELFMTHTGNKSGNPLTTWLNSDVNRKYMMLCFLGLAEETGRESTCAHFHKVVRMINYGDDNYLAVKPDALEWFNQITVAEWLSRYGITYTNAEKNGVTKYIPLREATFLKQGFKEHDKIKGIIVPQMCDNTILELLNWTRIAPDQDVLLADNVTDALRFAYFRGQDYFAALREKIVAALKTVGKTFRVMTYDDFHWWFLFVCGMAPNLTCAQAMFETISQTGNSHLMKTTMKVLQKIPYTILSRTGLLGAGDNIERTDNRYAIAIPSGEGKSWLCKHYPHLFHDHDDILLPEAQKRLKEKGLDWQHLWGMIEIDYPQEDRRILLVHHPNNTRRQILGSYVLPTPCFIRANAYQRLRLKGATRMERNDRNKEILTLAQKYEPQLFGVHGLPGN</sequence>
<reference evidence="10" key="2">
    <citation type="submission" date="2024-01" db="EMBL/GenBank/DDBJ databases">
        <authorList>
            <person name="Zhang X.-A."/>
            <person name="Zhang J.-T."/>
            <person name="Hu Z.-Y."/>
            <person name="Liu W."/>
        </authorList>
    </citation>
    <scope>NUCLEOTIDE SEQUENCE</scope>
    <source>
        <strain evidence="10">Ribo_4</strain>
    </source>
</reference>
<dbReference type="SUPFAM" id="SSF50494">
    <property type="entry name" value="Trypsin-like serine proteases"/>
    <property type="match status" value="1"/>
</dbReference>
<evidence type="ECO:0000256" key="7">
    <source>
        <dbReference type="ARBA" id="ARBA00022953"/>
    </source>
</evidence>
<keyword evidence="6" id="KW-0788">Thiol protease</keyword>
<keyword evidence="3" id="KW-0548">Nucleotidyltransferase</keyword>
<dbReference type="CDD" id="cd23169">
    <property type="entry name" value="ps-ssRNAv-Picornavirales"/>
    <property type="match status" value="1"/>
</dbReference>
<dbReference type="InterPro" id="IPR043128">
    <property type="entry name" value="Rev_trsase/Diguanyl_cyclase"/>
</dbReference>
<dbReference type="GO" id="GO:0039694">
    <property type="term" value="P:viral RNA genome replication"/>
    <property type="evidence" value="ECO:0007669"/>
    <property type="project" value="InterPro"/>
</dbReference>
<keyword evidence="4" id="KW-0547">Nucleotide-binding</keyword>
<evidence type="ECO:0000313" key="10">
    <source>
        <dbReference type="EMBL" id="WZI33306.1"/>
    </source>
</evidence>
<feature type="domain" description="RdRp catalytic" evidence="8">
    <location>
        <begin position="730"/>
        <end position="863"/>
    </location>
</feature>
<dbReference type="InterPro" id="IPR044067">
    <property type="entry name" value="PCV_3C_PRO"/>
</dbReference>
<evidence type="ECO:0000256" key="2">
    <source>
        <dbReference type="ARBA" id="ARBA00022679"/>
    </source>
</evidence>
<dbReference type="GO" id="GO:0006351">
    <property type="term" value="P:DNA-templated transcription"/>
    <property type="evidence" value="ECO:0007669"/>
    <property type="project" value="InterPro"/>
</dbReference>
<dbReference type="Gene3D" id="3.30.70.270">
    <property type="match status" value="1"/>
</dbReference>
<dbReference type="PROSITE" id="PS51874">
    <property type="entry name" value="PCV_3C_PRO"/>
    <property type="match status" value="1"/>
</dbReference>
<dbReference type="Gene3D" id="1.20.960.20">
    <property type="match status" value="1"/>
</dbReference>
<accession>A0AB38ZK01</accession>
<dbReference type="Gene3D" id="2.40.10.10">
    <property type="entry name" value="Trypsin-like serine proteases"/>
    <property type="match status" value="1"/>
</dbReference>
<proteinExistence type="predicted"/>
<dbReference type="GO" id="GO:0003968">
    <property type="term" value="F:RNA-directed RNA polymerase activity"/>
    <property type="evidence" value="ECO:0007669"/>
    <property type="project" value="InterPro"/>
</dbReference>
<dbReference type="GO" id="GO:0000166">
    <property type="term" value="F:nucleotide binding"/>
    <property type="evidence" value="ECO:0007669"/>
    <property type="project" value="UniProtKB-KW"/>
</dbReference>
<dbReference type="GO" id="GO:0003723">
    <property type="term" value="F:RNA binding"/>
    <property type="evidence" value="ECO:0007669"/>
    <property type="project" value="InterPro"/>
</dbReference>
<reference evidence="10" key="1">
    <citation type="journal article" date="2024" name="NPJ Biofilms Microbiomes">
        <title>Decoding the RNA viromes in shrew lungs along the eastern coast of China.</title>
        <authorList>
            <person name="Zhang J.T."/>
            <person name="Hu Z.Y."/>
            <person name="Tang F."/>
            <person name="Liu Y.T."/>
            <person name="Tan W.L."/>
            <person name="Ma X.F."/>
            <person name="Zhang Y.F."/>
            <person name="Si G.Q."/>
            <person name="Zhang L."/>
            <person name="Zhang M.Q."/>
            <person name="Peng C."/>
            <person name="Fu B.K."/>
            <person name="Fang L.Q."/>
            <person name="Zhang X.A."/>
            <person name="Liu W."/>
        </authorList>
    </citation>
    <scope>NUCLEOTIDE SEQUENCE</scope>
    <source>
        <strain evidence="10">Ribo_4</strain>
    </source>
</reference>
<evidence type="ECO:0000259" key="8">
    <source>
        <dbReference type="PROSITE" id="PS50507"/>
    </source>
</evidence>
<keyword evidence="5" id="KW-0378">Hydrolase</keyword>
<organism evidence="10">
    <name type="scientific">Crocidura lasiura ribovirus 10</name>
    <dbReference type="NCBI Taxonomy" id="3139488"/>
    <lineage>
        <taxon>Viruses</taxon>
        <taxon>Riboviria</taxon>
    </lineage>
</organism>
<dbReference type="EMBL" id="PP272595">
    <property type="protein sequence ID" value="WZI33306.1"/>
    <property type="molecule type" value="Viral_cRNA"/>
</dbReference>
<evidence type="ECO:0000256" key="4">
    <source>
        <dbReference type="ARBA" id="ARBA00022741"/>
    </source>
</evidence>
<dbReference type="SUPFAM" id="SSF56672">
    <property type="entry name" value="DNA/RNA polymerases"/>
    <property type="match status" value="1"/>
</dbReference>
<dbReference type="GO" id="GO:0006508">
    <property type="term" value="P:proteolysis"/>
    <property type="evidence" value="ECO:0007669"/>
    <property type="project" value="UniProtKB-KW"/>
</dbReference>
<keyword evidence="7" id="KW-0693">Viral RNA replication</keyword>
<evidence type="ECO:0000256" key="1">
    <source>
        <dbReference type="ARBA" id="ARBA00022670"/>
    </source>
</evidence>
<evidence type="ECO:0008006" key="11">
    <source>
        <dbReference type="Google" id="ProtNLM"/>
    </source>
</evidence>
<dbReference type="PROSITE" id="PS50507">
    <property type="entry name" value="RDRP_SSRNA_POS"/>
    <property type="match status" value="1"/>
</dbReference>
<evidence type="ECO:0000256" key="3">
    <source>
        <dbReference type="ARBA" id="ARBA00022695"/>
    </source>
</evidence>
<dbReference type="InterPro" id="IPR001205">
    <property type="entry name" value="RNA-dir_pol_C"/>
</dbReference>
<name>A0AB38ZK01_9VIRU</name>
<keyword evidence="2" id="KW-0808">Transferase</keyword>
<feature type="domain" description="Peptidase C3" evidence="9">
    <location>
        <begin position="251"/>
        <end position="458"/>
    </location>
</feature>
<dbReference type="InterPro" id="IPR009003">
    <property type="entry name" value="Peptidase_S1_PA"/>
</dbReference>
<protein>
    <recommendedName>
        <fullName evidence="11">RNA-directed RNA polymerase</fullName>
    </recommendedName>
</protein>
<evidence type="ECO:0000256" key="5">
    <source>
        <dbReference type="ARBA" id="ARBA00022801"/>
    </source>
</evidence>
<dbReference type="InterPro" id="IPR007094">
    <property type="entry name" value="RNA-dir_pol_PSvirus"/>
</dbReference>
<evidence type="ECO:0000259" key="9">
    <source>
        <dbReference type="PROSITE" id="PS51874"/>
    </source>
</evidence>
<keyword evidence="1" id="KW-0645">Protease</keyword>